<dbReference type="KEGG" id="ypi:YpsIP31758_2296"/>
<reference evidence="1 2" key="1">
    <citation type="journal article" date="2007" name="PLoS Genet.">
        <title>The complete genome sequence of Yersinia pseudotuberculosis IP31758, the causative agent of Far East scarlet-like fever.</title>
        <authorList>
            <person name="Eppinger M."/>
            <person name="Rosovitz M.J."/>
            <person name="Fricke W.F."/>
            <person name="Rasko D.A."/>
            <person name="Kokorina G."/>
            <person name="Fayolle C."/>
            <person name="Lindler L.E."/>
            <person name="Carniel E."/>
            <person name="Ravel J."/>
        </authorList>
    </citation>
    <scope>NUCLEOTIDE SEQUENCE [LARGE SCALE GENOMIC DNA]</scope>
    <source>
        <strain evidence="1 2">IP 31758</strain>
    </source>
</reference>
<dbReference type="EMBL" id="CP000720">
    <property type="protein sequence ID" value="ABS48943.1"/>
    <property type="molecule type" value="Genomic_DNA"/>
</dbReference>
<name>A0A0U1R186_YERP3</name>
<organism evidence="1 2">
    <name type="scientific">Yersinia pseudotuberculosis serotype O:1b (strain IP 31758)</name>
    <dbReference type="NCBI Taxonomy" id="349747"/>
    <lineage>
        <taxon>Bacteria</taxon>
        <taxon>Pseudomonadati</taxon>
        <taxon>Pseudomonadota</taxon>
        <taxon>Gammaproteobacteria</taxon>
        <taxon>Enterobacterales</taxon>
        <taxon>Yersiniaceae</taxon>
        <taxon>Yersinia</taxon>
    </lineage>
</organism>
<sequence length="40" mass="4493">MSSPKTDVCFTLSEQTGKLGRFFPPILPIGIADKRDNRQQ</sequence>
<gene>
    <name evidence="1" type="ordered locus">YpsIP31758_2296</name>
</gene>
<protein>
    <submittedName>
        <fullName evidence="1">Uncharacterized protein</fullName>
    </submittedName>
</protein>
<proteinExistence type="predicted"/>
<dbReference type="HOGENOM" id="CLU_3298979_0_0_6"/>
<dbReference type="Proteomes" id="UP000002412">
    <property type="component" value="Chromosome"/>
</dbReference>
<evidence type="ECO:0000313" key="1">
    <source>
        <dbReference type="EMBL" id="ABS48943.1"/>
    </source>
</evidence>
<dbReference type="AlphaFoldDB" id="A0A0U1R186"/>
<accession>A0A0U1R186</accession>
<evidence type="ECO:0000313" key="2">
    <source>
        <dbReference type="Proteomes" id="UP000002412"/>
    </source>
</evidence>